<gene>
    <name evidence="3" type="ORF">scyTo_0018958</name>
</gene>
<sequence>MGSWSFGEAERLKKCSSFEAVRFAKIWSGHISKGWTSGAAGCELQQSSALLKRGKGKKRAKDHRLTQSQRSNPGTSHFSSDSPAGNMYEPQLARTFSAEEARAAIRTVLEGRLKDAKYEPQGSALAAVELAEGVKKAVKALGYERYKIVCYLVLGAATASDLSCCSRAVWSPNVDTFAEFCFQNDSLFALCLVFAVYQE</sequence>
<comment type="caution">
    <text evidence="3">The sequence shown here is derived from an EMBL/GenBank/DDBJ whole genome shotgun (WGS) entry which is preliminary data.</text>
</comment>
<dbReference type="Gene3D" id="3.30.1140.40">
    <property type="entry name" value="Tctex-1"/>
    <property type="match status" value="1"/>
</dbReference>
<proteinExistence type="inferred from homology"/>
<dbReference type="PANTHER" id="PTHR21255">
    <property type="entry name" value="T-COMPLEX-ASSOCIATED-TESTIS-EXPRESSED 1/ DYNEIN LIGHT CHAIN"/>
    <property type="match status" value="1"/>
</dbReference>
<dbReference type="OrthoDB" id="10248487at2759"/>
<dbReference type="GO" id="GO:0005737">
    <property type="term" value="C:cytoplasm"/>
    <property type="evidence" value="ECO:0007669"/>
    <property type="project" value="TreeGrafter"/>
</dbReference>
<dbReference type="GO" id="GO:0045505">
    <property type="term" value="F:dynein intermediate chain binding"/>
    <property type="evidence" value="ECO:0007669"/>
    <property type="project" value="TreeGrafter"/>
</dbReference>
<dbReference type="OMA" id="GHISKGW"/>
<feature type="compositionally biased region" description="Basic residues" evidence="2">
    <location>
        <begin position="52"/>
        <end position="62"/>
    </location>
</feature>
<dbReference type="GO" id="GO:0005868">
    <property type="term" value="C:cytoplasmic dynein complex"/>
    <property type="evidence" value="ECO:0007669"/>
    <property type="project" value="TreeGrafter"/>
</dbReference>
<evidence type="ECO:0008006" key="5">
    <source>
        <dbReference type="Google" id="ProtNLM"/>
    </source>
</evidence>
<accession>A0A401PPS1</accession>
<feature type="region of interest" description="Disordered" evidence="2">
    <location>
        <begin position="51"/>
        <end position="85"/>
    </location>
</feature>
<dbReference type="InterPro" id="IPR038586">
    <property type="entry name" value="Tctex-1-like_sf"/>
</dbReference>
<comment type="similarity">
    <text evidence="1">Belongs to the dynein light chain Tctex-type family.</text>
</comment>
<protein>
    <recommendedName>
        <fullName evidence="5">Tctex1 domain-containing protein 1</fullName>
    </recommendedName>
</protein>
<dbReference type="EMBL" id="BFAA01013682">
    <property type="protein sequence ID" value="GCB75117.1"/>
    <property type="molecule type" value="Genomic_DNA"/>
</dbReference>
<dbReference type="PANTHER" id="PTHR21255:SF68">
    <property type="entry name" value="TCTEX1 DOMAIN-CONTAINING PROTEIN 1-B-LIKE"/>
    <property type="match status" value="1"/>
</dbReference>
<dbReference type="STRING" id="75743.A0A401PPS1"/>
<evidence type="ECO:0000256" key="1">
    <source>
        <dbReference type="ARBA" id="ARBA00005361"/>
    </source>
</evidence>
<evidence type="ECO:0000256" key="2">
    <source>
        <dbReference type="SAM" id="MobiDB-lite"/>
    </source>
</evidence>
<dbReference type="Pfam" id="PF03645">
    <property type="entry name" value="Tctex-1"/>
    <property type="match status" value="1"/>
</dbReference>
<name>A0A401PPS1_SCYTO</name>
<evidence type="ECO:0000313" key="3">
    <source>
        <dbReference type="EMBL" id="GCB75117.1"/>
    </source>
</evidence>
<dbReference type="InterPro" id="IPR005334">
    <property type="entry name" value="Tctex-1-like"/>
</dbReference>
<dbReference type="Proteomes" id="UP000288216">
    <property type="component" value="Unassembled WGS sequence"/>
</dbReference>
<feature type="compositionally biased region" description="Polar residues" evidence="2">
    <location>
        <begin position="66"/>
        <end position="83"/>
    </location>
</feature>
<evidence type="ECO:0000313" key="4">
    <source>
        <dbReference type="Proteomes" id="UP000288216"/>
    </source>
</evidence>
<dbReference type="CDD" id="cd21451">
    <property type="entry name" value="DLC-like_TCTEX1D"/>
    <property type="match status" value="1"/>
</dbReference>
<organism evidence="3 4">
    <name type="scientific">Scyliorhinus torazame</name>
    <name type="common">Cloudy catshark</name>
    <name type="synonym">Catulus torazame</name>
    <dbReference type="NCBI Taxonomy" id="75743"/>
    <lineage>
        <taxon>Eukaryota</taxon>
        <taxon>Metazoa</taxon>
        <taxon>Chordata</taxon>
        <taxon>Craniata</taxon>
        <taxon>Vertebrata</taxon>
        <taxon>Chondrichthyes</taxon>
        <taxon>Elasmobranchii</taxon>
        <taxon>Galeomorphii</taxon>
        <taxon>Galeoidea</taxon>
        <taxon>Carcharhiniformes</taxon>
        <taxon>Scyliorhinidae</taxon>
        <taxon>Scyliorhinus</taxon>
    </lineage>
</organism>
<dbReference type="GO" id="GO:0007018">
    <property type="term" value="P:microtubule-based movement"/>
    <property type="evidence" value="ECO:0007669"/>
    <property type="project" value="TreeGrafter"/>
</dbReference>
<keyword evidence="4" id="KW-1185">Reference proteome</keyword>
<dbReference type="AlphaFoldDB" id="A0A401PPS1"/>
<reference evidence="3 4" key="1">
    <citation type="journal article" date="2018" name="Nat. Ecol. Evol.">
        <title>Shark genomes provide insights into elasmobranch evolution and the origin of vertebrates.</title>
        <authorList>
            <person name="Hara Y"/>
            <person name="Yamaguchi K"/>
            <person name="Onimaru K"/>
            <person name="Kadota M"/>
            <person name="Koyanagi M"/>
            <person name="Keeley SD"/>
            <person name="Tatsumi K"/>
            <person name="Tanaka K"/>
            <person name="Motone F"/>
            <person name="Kageyama Y"/>
            <person name="Nozu R"/>
            <person name="Adachi N"/>
            <person name="Nishimura O"/>
            <person name="Nakagawa R"/>
            <person name="Tanegashima C"/>
            <person name="Kiyatake I"/>
            <person name="Matsumoto R"/>
            <person name="Murakumo K"/>
            <person name="Nishida K"/>
            <person name="Terakita A"/>
            <person name="Kuratani S"/>
            <person name="Sato K"/>
            <person name="Hyodo S Kuraku.S."/>
        </authorList>
    </citation>
    <scope>NUCLEOTIDE SEQUENCE [LARGE SCALE GENOMIC DNA]</scope>
</reference>